<dbReference type="EMBL" id="CAJVQC010158428">
    <property type="protein sequence ID" value="CAG8847937.1"/>
    <property type="molecule type" value="Genomic_DNA"/>
</dbReference>
<name>A0ACA9SSV8_9GLOM</name>
<dbReference type="Proteomes" id="UP000789920">
    <property type="component" value="Unassembled WGS sequence"/>
</dbReference>
<sequence length="67" mass="7842">LMESFNKQTSNKELFATEHINNDADIETYFEESFQCNKEINDLCANIELISLKKSDSFTNFDEAKFH</sequence>
<keyword evidence="2" id="KW-1185">Reference proteome</keyword>
<comment type="caution">
    <text evidence="1">The sequence shown here is derived from an EMBL/GenBank/DDBJ whole genome shotgun (WGS) entry which is preliminary data.</text>
</comment>
<gene>
    <name evidence="1" type="ORF">RPERSI_LOCUS34876</name>
</gene>
<organism evidence="1 2">
    <name type="scientific">Racocetra persica</name>
    <dbReference type="NCBI Taxonomy" id="160502"/>
    <lineage>
        <taxon>Eukaryota</taxon>
        <taxon>Fungi</taxon>
        <taxon>Fungi incertae sedis</taxon>
        <taxon>Mucoromycota</taxon>
        <taxon>Glomeromycotina</taxon>
        <taxon>Glomeromycetes</taxon>
        <taxon>Diversisporales</taxon>
        <taxon>Gigasporaceae</taxon>
        <taxon>Racocetra</taxon>
    </lineage>
</organism>
<reference evidence="1" key="1">
    <citation type="submission" date="2021-06" db="EMBL/GenBank/DDBJ databases">
        <authorList>
            <person name="Kallberg Y."/>
            <person name="Tangrot J."/>
            <person name="Rosling A."/>
        </authorList>
    </citation>
    <scope>NUCLEOTIDE SEQUENCE</scope>
    <source>
        <strain evidence="1">MA461A</strain>
    </source>
</reference>
<protein>
    <submittedName>
        <fullName evidence="1">28304_t:CDS:1</fullName>
    </submittedName>
</protein>
<evidence type="ECO:0000313" key="2">
    <source>
        <dbReference type="Proteomes" id="UP000789920"/>
    </source>
</evidence>
<feature type="non-terminal residue" evidence="1">
    <location>
        <position position="67"/>
    </location>
</feature>
<accession>A0ACA9SSV8</accession>
<proteinExistence type="predicted"/>
<feature type="non-terminal residue" evidence="1">
    <location>
        <position position="1"/>
    </location>
</feature>
<evidence type="ECO:0000313" key="1">
    <source>
        <dbReference type="EMBL" id="CAG8847937.1"/>
    </source>
</evidence>